<evidence type="ECO:0000313" key="2">
    <source>
        <dbReference type="Proteomes" id="UP000030689"/>
    </source>
</evidence>
<dbReference type="KEGG" id="eus:EUTSA_v10003080mg"/>
<name>V4L514_EUTSA</name>
<dbReference type="EMBL" id="KI517609">
    <property type="protein sequence ID" value="ESQ37382.1"/>
    <property type="molecule type" value="Genomic_DNA"/>
</dbReference>
<sequence>MGIRAGTKINGLKEIRELWAEGSLDISQNTCEEVNCVFMDIFCCLQLATIGFHQIFNCIGSVSSRCNSVVERSIIIPFSMPFYTRPLPEKTLLSFSQHYPIIPRLAFISDVFGRGIMERDNLKSSQLVGSLRNSHFNTTKV</sequence>
<protein>
    <submittedName>
        <fullName evidence="1">Uncharacterized protein</fullName>
    </submittedName>
</protein>
<keyword evidence="2" id="KW-1185">Reference proteome</keyword>
<dbReference type="Gramene" id="ESQ37382">
    <property type="protein sequence ID" value="ESQ37382"/>
    <property type="gene ID" value="EUTSA_v10003080mg"/>
</dbReference>
<evidence type="ECO:0000313" key="1">
    <source>
        <dbReference type="EMBL" id="ESQ37382.1"/>
    </source>
</evidence>
<proteinExistence type="predicted"/>
<organism evidence="1 2">
    <name type="scientific">Eutrema salsugineum</name>
    <name type="common">Saltwater cress</name>
    <name type="synonym">Sisymbrium salsugineum</name>
    <dbReference type="NCBI Taxonomy" id="72664"/>
    <lineage>
        <taxon>Eukaryota</taxon>
        <taxon>Viridiplantae</taxon>
        <taxon>Streptophyta</taxon>
        <taxon>Embryophyta</taxon>
        <taxon>Tracheophyta</taxon>
        <taxon>Spermatophyta</taxon>
        <taxon>Magnoliopsida</taxon>
        <taxon>eudicotyledons</taxon>
        <taxon>Gunneridae</taxon>
        <taxon>Pentapetalae</taxon>
        <taxon>rosids</taxon>
        <taxon>malvids</taxon>
        <taxon>Brassicales</taxon>
        <taxon>Brassicaceae</taxon>
        <taxon>Eutremeae</taxon>
        <taxon>Eutrema</taxon>
    </lineage>
</organism>
<dbReference type="AlphaFoldDB" id="V4L514"/>
<dbReference type="Proteomes" id="UP000030689">
    <property type="component" value="Unassembled WGS sequence"/>
</dbReference>
<reference evidence="1 2" key="1">
    <citation type="journal article" date="2013" name="Front. Plant Sci.">
        <title>The Reference Genome of the Halophytic Plant Eutrema salsugineum.</title>
        <authorList>
            <person name="Yang R."/>
            <person name="Jarvis D.E."/>
            <person name="Chen H."/>
            <person name="Beilstein M.A."/>
            <person name="Grimwood J."/>
            <person name="Jenkins J."/>
            <person name="Shu S."/>
            <person name="Prochnik S."/>
            <person name="Xin M."/>
            <person name="Ma C."/>
            <person name="Schmutz J."/>
            <person name="Wing R.A."/>
            <person name="Mitchell-Olds T."/>
            <person name="Schumaker K.S."/>
            <person name="Wang X."/>
        </authorList>
    </citation>
    <scope>NUCLEOTIDE SEQUENCE [LARGE SCALE GENOMIC DNA]</scope>
</reference>
<gene>
    <name evidence="1" type="ORF">EUTSA_v10003080mg</name>
</gene>
<accession>V4L514</accession>